<feature type="transmembrane region" description="Helical" evidence="12">
    <location>
        <begin position="238"/>
        <end position="258"/>
    </location>
</feature>
<keyword evidence="15" id="KW-1185">Reference proteome</keyword>
<reference evidence="14 15" key="1">
    <citation type="submission" date="2018-06" db="EMBL/GenBank/DDBJ databases">
        <title>Genomic Encyclopedia of Type Strains, Phase IV (KMG-IV): sequencing the most valuable type-strain genomes for metagenomic binning, comparative biology and taxonomic classification.</title>
        <authorList>
            <person name="Goeker M."/>
        </authorList>
    </citation>
    <scope>NUCLEOTIDE SEQUENCE [LARGE SCALE GENOMIC DNA]</scope>
    <source>
        <strain evidence="14 15">DSM 24032</strain>
    </source>
</reference>
<sequence length="397" mass="45426">MTVYTIDHPEKGRIEFRDKKRWLWTSAILFTLMPLPIIAAYVWTENPWVLVLPLAVSFGLIPLVDFLMGTDRTNPPEEIVPQLDADPYYRYLLIASVPAHFIAVIAGAWLVGTYTLPLGFFIAFSIVMGMYSGMSINTAHEIGHKNTKLERLLSRITLAVTGYGHFCIEHNLGHHRDVSTPEDPASSRMGESIYRFMLREIPGAAKRGWRAEAARLERRGKRVWSLDNHILQSYALTLVYQGALILLFGPLLIIFFVLHNATAWFQLTSANYIEHYGLLREKKPNGRYERCQPHHSWNANHIFSNLLLFQLERHSDHHANPSRSYQSLRSFENLPELPSGYSGMYALAYWPPLWYRVMDKRLMAIAHINGDLSKVNIDPKNEAKIRARWASAGPTTA</sequence>
<evidence type="ECO:0000256" key="1">
    <source>
        <dbReference type="ARBA" id="ARBA00004429"/>
    </source>
</evidence>
<dbReference type="OrthoDB" id="4759734at2"/>
<feature type="domain" description="Fatty acid desaturase" evidence="13">
    <location>
        <begin position="120"/>
        <end position="338"/>
    </location>
</feature>
<keyword evidence="4" id="KW-0997">Cell inner membrane</keyword>
<evidence type="ECO:0000256" key="8">
    <source>
        <dbReference type="ARBA" id="ARBA00023002"/>
    </source>
</evidence>
<dbReference type="EMBL" id="QNRT01000003">
    <property type="protein sequence ID" value="RBP49734.1"/>
    <property type="molecule type" value="Genomic_DNA"/>
</dbReference>
<dbReference type="GO" id="GO:0004497">
    <property type="term" value="F:monooxygenase activity"/>
    <property type="evidence" value="ECO:0007669"/>
    <property type="project" value="UniProtKB-KW"/>
</dbReference>
<dbReference type="GO" id="GO:0005886">
    <property type="term" value="C:plasma membrane"/>
    <property type="evidence" value="ECO:0007669"/>
    <property type="project" value="UniProtKB-SubCell"/>
</dbReference>
<keyword evidence="9" id="KW-0408">Iron</keyword>
<evidence type="ECO:0000313" key="15">
    <source>
        <dbReference type="Proteomes" id="UP000253083"/>
    </source>
</evidence>
<feature type="transmembrane region" description="Helical" evidence="12">
    <location>
        <begin position="21"/>
        <end position="42"/>
    </location>
</feature>
<evidence type="ECO:0000256" key="7">
    <source>
        <dbReference type="ARBA" id="ARBA00022989"/>
    </source>
</evidence>
<dbReference type="GO" id="GO:0006629">
    <property type="term" value="P:lipid metabolic process"/>
    <property type="evidence" value="ECO:0007669"/>
    <property type="project" value="InterPro"/>
</dbReference>
<dbReference type="RefSeq" id="WP_113954736.1">
    <property type="nucleotide sequence ID" value="NZ_QNRT01000003.1"/>
</dbReference>
<keyword evidence="10 14" id="KW-0503">Monooxygenase</keyword>
<evidence type="ECO:0000259" key="13">
    <source>
        <dbReference type="Pfam" id="PF00487"/>
    </source>
</evidence>
<evidence type="ECO:0000256" key="9">
    <source>
        <dbReference type="ARBA" id="ARBA00023004"/>
    </source>
</evidence>
<gene>
    <name evidence="14" type="ORF">DFR28_103159</name>
</gene>
<dbReference type="InterPro" id="IPR033885">
    <property type="entry name" value="AlkB/XylM"/>
</dbReference>
<keyword evidence="3" id="KW-1003">Cell membrane</keyword>
<keyword evidence="7 12" id="KW-1133">Transmembrane helix</keyword>
<dbReference type="AlphaFoldDB" id="A0A395JNT5"/>
<dbReference type="InParanoid" id="A0A395JNT5"/>
<dbReference type="Pfam" id="PF00487">
    <property type="entry name" value="FA_desaturase"/>
    <property type="match status" value="1"/>
</dbReference>
<dbReference type="InterPro" id="IPR005804">
    <property type="entry name" value="FA_desaturase_dom"/>
</dbReference>
<proteinExistence type="inferred from homology"/>
<dbReference type="PANTHER" id="PTHR38674:SF1">
    <property type="entry name" value="ALKANE 1-MONOOXYGENASE 1"/>
    <property type="match status" value="1"/>
</dbReference>
<accession>A0A395JNT5</accession>
<keyword evidence="6" id="KW-0479">Metal-binding</keyword>
<feature type="transmembrane region" description="Helical" evidence="12">
    <location>
        <begin position="88"/>
        <end position="112"/>
    </location>
</feature>
<comment type="subcellular location">
    <subcellularLocation>
        <location evidence="1">Cell inner membrane</location>
        <topology evidence="1">Multi-pass membrane protein</topology>
    </subcellularLocation>
</comment>
<organism evidence="14 15">
    <name type="scientific">Arenicella xantha</name>
    <dbReference type="NCBI Taxonomy" id="644221"/>
    <lineage>
        <taxon>Bacteria</taxon>
        <taxon>Pseudomonadati</taxon>
        <taxon>Pseudomonadota</taxon>
        <taxon>Gammaproteobacteria</taxon>
        <taxon>Arenicellales</taxon>
        <taxon>Arenicellaceae</taxon>
        <taxon>Arenicella</taxon>
    </lineage>
</organism>
<evidence type="ECO:0000256" key="3">
    <source>
        <dbReference type="ARBA" id="ARBA00022475"/>
    </source>
</evidence>
<keyword evidence="8" id="KW-0560">Oxidoreductase</keyword>
<feature type="transmembrane region" description="Helical" evidence="12">
    <location>
        <begin position="48"/>
        <end position="67"/>
    </location>
</feature>
<evidence type="ECO:0000256" key="12">
    <source>
        <dbReference type="SAM" id="Phobius"/>
    </source>
</evidence>
<evidence type="ECO:0000256" key="11">
    <source>
        <dbReference type="ARBA" id="ARBA00023136"/>
    </source>
</evidence>
<evidence type="ECO:0000256" key="4">
    <source>
        <dbReference type="ARBA" id="ARBA00022519"/>
    </source>
</evidence>
<keyword evidence="5 12" id="KW-0812">Transmembrane</keyword>
<feature type="transmembrane region" description="Helical" evidence="12">
    <location>
        <begin position="118"/>
        <end position="139"/>
    </location>
</feature>
<comment type="caution">
    <text evidence="14">The sequence shown here is derived from an EMBL/GenBank/DDBJ whole genome shotgun (WGS) entry which is preliminary data.</text>
</comment>
<evidence type="ECO:0000313" key="14">
    <source>
        <dbReference type="EMBL" id="RBP49734.1"/>
    </source>
</evidence>
<comment type="similarity">
    <text evidence="2">Belongs to the fatty acid desaturase type 1 family. AlkB subfamily.</text>
</comment>
<dbReference type="PANTHER" id="PTHR38674">
    <property type="entry name" value="ALKANE 1-MONOOXYGENASE 1"/>
    <property type="match status" value="1"/>
</dbReference>
<name>A0A395JNT5_9GAMM</name>
<evidence type="ECO:0000256" key="2">
    <source>
        <dbReference type="ARBA" id="ARBA00010823"/>
    </source>
</evidence>
<dbReference type="CDD" id="cd03512">
    <property type="entry name" value="Alkane-hydroxylase"/>
    <property type="match status" value="1"/>
</dbReference>
<keyword evidence="11 12" id="KW-0472">Membrane</keyword>
<evidence type="ECO:0000256" key="5">
    <source>
        <dbReference type="ARBA" id="ARBA00022692"/>
    </source>
</evidence>
<evidence type="ECO:0000256" key="10">
    <source>
        <dbReference type="ARBA" id="ARBA00023033"/>
    </source>
</evidence>
<dbReference type="Proteomes" id="UP000253083">
    <property type="component" value="Unassembled WGS sequence"/>
</dbReference>
<evidence type="ECO:0000256" key="6">
    <source>
        <dbReference type="ARBA" id="ARBA00022723"/>
    </source>
</evidence>
<protein>
    <submittedName>
        <fullName evidence="14">Alkane 1-monooxygenase</fullName>
    </submittedName>
</protein>
<dbReference type="GO" id="GO:0046872">
    <property type="term" value="F:metal ion binding"/>
    <property type="evidence" value="ECO:0007669"/>
    <property type="project" value="UniProtKB-KW"/>
</dbReference>